<evidence type="ECO:0008006" key="3">
    <source>
        <dbReference type="Google" id="ProtNLM"/>
    </source>
</evidence>
<gene>
    <name evidence="1" type="ORF">ABT384_40075</name>
</gene>
<name>A0ABV1Y505_9ACTN</name>
<evidence type="ECO:0000313" key="2">
    <source>
        <dbReference type="Proteomes" id="UP001486207"/>
    </source>
</evidence>
<reference evidence="1 2" key="1">
    <citation type="submission" date="2024-06" db="EMBL/GenBank/DDBJ databases">
        <title>The Natural Products Discovery Center: Release of the First 8490 Sequenced Strains for Exploring Actinobacteria Biosynthetic Diversity.</title>
        <authorList>
            <person name="Kalkreuter E."/>
            <person name="Kautsar S.A."/>
            <person name="Yang D."/>
            <person name="Bader C.D."/>
            <person name="Teijaro C.N."/>
            <person name="Fluegel L."/>
            <person name="Davis C.M."/>
            <person name="Simpson J.R."/>
            <person name="Lauterbach L."/>
            <person name="Steele A.D."/>
            <person name="Gui C."/>
            <person name="Meng S."/>
            <person name="Li G."/>
            <person name="Viehrig K."/>
            <person name="Ye F."/>
            <person name="Su P."/>
            <person name="Kiefer A.F."/>
            <person name="Nichols A."/>
            <person name="Cepeda A.J."/>
            <person name="Yan W."/>
            <person name="Fan B."/>
            <person name="Jiang Y."/>
            <person name="Adhikari A."/>
            <person name="Zheng C.-J."/>
            <person name="Schuster L."/>
            <person name="Cowan T.M."/>
            <person name="Smanski M.J."/>
            <person name="Chevrette M.G."/>
            <person name="De Carvalho L.P.S."/>
            <person name="Shen B."/>
        </authorList>
    </citation>
    <scope>NUCLEOTIDE SEQUENCE [LARGE SCALE GENOMIC DNA]</scope>
    <source>
        <strain evidence="1 2">NPDC000155</strain>
    </source>
</reference>
<sequence length="425" mass="46632">MDLTDKIDHDAVLRARTLLLGSSRPALDQEVEAYRVLSSVSPLTYVPKLTEALLSYGYAPEIRDRPEIRLARHAEAAATARRIDAGDPRRTELLVRALSAYQHGLYAAGRRTEGFAVREEMAAAGEWGFAHGQVPSPLYGSGPLATALAENGDHQEAAELCGKLVRAAGSEDQGQVSFWSLLSWAAELDAAGHREAALSAFAEIVDAGRAELAEDGTALAIVTWQLVHQAGMLDRAGHHTEARGARQEALALLTELDSTGERKSWSNILTWWTTLYALSGRTAEPLPVQGAPAPAFGFTFLDWSPDIKRAYFDSLPRLEAEVADQNEATETAPHEHLPALVALHRRLTIRTAVHRENRNYRILKPLRPIFNENVALARRYADMAETAESQGVLGQALTDRSMFLVAAKQYGEAYDDYREAFDLLG</sequence>
<dbReference type="RefSeq" id="WP_190075487.1">
    <property type="nucleotide sequence ID" value="NZ_BNBM01000025.1"/>
</dbReference>
<dbReference type="Proteomes" id="UP001486207">
    <property type="component" value="Unassembled WGS sequence"/>
</dbReference>
<dbReference type="InterPro" id="IPR011990">
    <property type="entry name" value="TPR-like_helical_dom_sf"/>
</dbReference>
<proteinExistence type="predicted"/>
<accession>A0ABV1Y505</accession>
<comment type="caution">
    <text evidence="1">The sequence shown here is derived from an EMBL/GenBank/DDBJ whole genome shotgun (WGS) entry which is preliminary data.</text>
</comment>
<dbReference type="SUPFAM" id="SSF48452">
    <property type="entry name" value="TPR-like"/>
    <property type="match status" value="1"/>
</dbReference>
<keyword evidence="2" id="KW-1185">Reference proteome</keyword>
<organism evidence="1 2">
    <name type="scientific">Streptomyces lanatus</name>
    <dbReference type="NCBI Taxonomy" id="66900"/>
    <lineage>
        <taxon>Bacteria</taxon>
        <taxon>Bacillati</taxon>
        <taxon>Actinomycetota</taxon>
        <taxon>Actinomycetes</taxon>
        <taxon>Kitasatosporales</taxon>
        <taxon>Streptomycetaceae</taxon>
        <taxon>Streptomyces</taxon>
    </lineage>
</organism>
<protein>
    <recommendedName>
        <fullName evidence="3">Tetratricopeptide repeat protein</fullName>
    </recommendedName>
</protein>
<evidence type="ECO:0000313" key="1">
    <source>
        <dbReference type="EMBL" id="MER7378813.1"/>
    </source>
</evidence>
<dbReference type="EMBL" id="JBEPFB010000026">
    <property type="protein sequence ID" value="MER7378813.1"/>
    <property type="molecule type" value="Genomic_DNA"/>
</dbReference>